<evidence type="ECO:0000259" key="1">
    <source>
        <dbReference type="PROSITE" id="PS50405"/>
    </source>
</evidence>
<dbReference type="AlphaFoldDB" id="A0A673JMH0"/>
<dbReference type="PROSITE" id="PS50405">
    <property type="entry name" value="GST_CTER"/>
    <property type="match status" value="1"/>
</dbReference>
<organism evidence="2 3">
    <name type="scientific">Sinocyclocheilus rhinocerous</name>
    <dbReference type="NCBI Taxonomy" id="307959"/>
    <lineage>
        <taxon>Eukaryota</taxon>
        <taxon>Metazoa</taxon>
        <taxon>Chordata</taxon>
        <taxon>Craniata</taxon>
        <taxon>Vertebrata</taxon>
        <taxon>Euteleostomi</taxon>
        <taxon>Actinopterygii</taxon>
        <taxon>Neopterygii</taxon>
        <taxon>Teleostei</taxon>
        <taxon>Ostariophysi</taxon>
        <taxon>Cypriniformes</taxon>
        <taxon>Cyprinidae</taxon>
        <taxon>Cyprininae</taxon>
        <taxon>Sinocyclocheilus</taxon>
    </lineage>
</organism>
<sequence length="138" mass="15955">MTPLRLKWHFEKLDKYGPRSLCGALAVVRQKSHRIITIKDKKNVWKCKLIFPTNTLKQKIEITDLKPFLQTAGKYCVGDEVSMADICLVPQVYNAERFKVDKSQFPTIRRLNQTLIEVDAFKATHPSRQPDTPDDLRA</sequence>
<proteinExistence type="predicted"/>
<dbReference type="InterPro" id="IPR036282">
    <property type="entry name" value="Glutathione-S-Trfase_C_sf"/>
</dbReference>
<dbReference type="PANTHER" id="PTHR42673:SF4">
    <property type="entry name" value="MALEYLACETOACETATE ISOMERASE"/>
    <property type="match status" value="1"/>
</dbReference>
<dbReference type="PANTHER" id="PTHR42673">
    <property type="entry name" value="MALEYLACETOACETATE ISOMERASE"/>
    <property type="match status" value="1"/>
</dbReference>
<dbReference type="SUPFAM" id="SSF47616">
    <property type="entry name" value="GST C-terminal domain-like"/>
    <property type="match status" value="1"/>
</dbReference>
<accession>A0A673JMH0</accession>
<keyword evidence="3" id="KW-1185">Reference proteome</keyword>
<feature type="domain" description="GST C-terminal" evidence="1">
    <location>
        <begin position="1"/>
        <end position="134"/>
    </location>
</feature>
<dbReference type="Gene3D" id="1.20.1050.10">
    <property type="match status" value="1"/>
</dbReference>
<evidence type="ECO:0000313" key="3">
    <source>
        <dbReference type="Proteomes" id="UP000472270"/>
    </source>
</evidence>
<protein>
    <submittedName>
        <fullName evidence="2">Glutathione S-transferase zeta 1</fullName>
    </submittedName>
</protein>
<dbReference type="InterPro" id="IPR010987">
    <property type="entry name" value="Glutathione-S-Trfase_C-like"/>
</dbReference>
<dbReference type="Proteomes" id="UP000472270">
    <property type="component" value="Unassembled WGS sequence"/>
</dbReference>
<dbReference type="GO" id="GO:0016034">
    <property type="term" value="F:maleylacetoacetate isomerase activity"/>
    <property type="evidence" value="ECO:0007669"/>
    <property type="project" value="TreeGrafter"/>
</dbReference>
<reference evidence="2" key="2">
    <citation type="submission" date="2025-09" db="UniProtKB">
        <authorList>
            <consortium name="Ensembl"/>
        </authorList>
    </citation>
    <scope>IDENTIFICATION</scope>
</reference>
<evidence type="ECO:0000313" key="2">
    <source>
        <dbReference type="Ensembl" id="ENSSRHP00000053032.1"/>
    </source>
</evidence>
<name>A0A673JMH0_9TELE</name>
<dbReference type="GO" id="GO:0004364">
    <property type="term" value="F:glutathione transferase activity"/>
    <property type="evidence" value="ECO:0007669"/>
    <property type="project" value="TreeGrafter"/>
</dbReference>
<dbReference type="GO" id="GO:0005739">
    <property type="term" value="C:mitochondrion"/>
    <property type="evidence" value="ECO:0007669"/>
    <property type="project" value="TreeGrafter"/>
</dbReference>
<dbReference type="GO" id="GO:0006749">
    <property type="term" value="P:glutathione metabolic process"/>
    <property type="evidence" value="ECO:0007669"/>
    <property type="project" value="TreeGrafter"/>
</dbReference>
<dbReference type="Pfam" id="PF00043">
    <property type="entry name" value="GST_C"/>
    <property type="match status" value="1"/>
</dbReference>
<dbReference type="InterPro" id="IPR004046">
    <property type="entry name" value="GST_C"/>
</dbReference>
<dbReference type="Ensembl" id="ENSSRHT00000054519.1">
    <property type="protein sequence ID" value="ENSSRHP00000053032.1"/>
    <property type="gene ID" value="ENSSRHG00000026684.1"/>
</dbReference>
<dbReference type="GO" id="GO:0006559">
    <property type="term" value="P:L-phenylalanine catabolic process"/>
    <property type="evidence" value="ECO:0007669"/>
    <property type="project" value="TreeGrafter"/>
</dbReference>
<reference evidence="2" key="1">
    <citation type="submission" date="2025-08" db="UniProtKB">
        <authorList>
            <consortium name="Ensembl"/>
        </authorList>
    </citation>
    <scope>IDENTIFICATION</scope>
</reference>